<evidence type="ECO:0000256" key="10">
    <source>
        <dbReference type="SAM" id="Phobius"/>
    </source>
</evidence>
<sequence>MTTDQAKSAATATIPLPRTLEQSGSSWLAALRRRGMSWQRPWLRGLLVAVALYLALRVGTLLVLDTYAEADPDHPTLRSLLTGWDAVWYGGIAEHGYDEAIPLGKDGEPELTNLAFFPLYPALVAAAKFLLPIHLTTALLLVAWACGLTAAAALYAVGAHLRDPRTGVLLAALWAVLPHGVIESMGYSEPLFTTLAAGALLAVLRRNWLTAGALCLLAGLTRPTAAALVLAVGLAALVQVCREPARWRAWCAMLLAPVGLLGYLAWVGVRLGRADGYFYVQSVVWNMSFDGGGYTRQSANAALLGKQPLEFAEVTLVLLIAVLLFVVALGERLPWPLLVYAGACLAIVLTGDGFYWAKARHLMPAFPLLLPVAYAMVRSRNRTVPYAVIGGMAVFCAFWSVHLNLTWDHSF</sequence>
<feature type="transmembrane region" description="Helical" evidence="10">
    <location>
        <begin position="42"/>
        <end position="64"/>
    </location>
</feature>
<feature type="transmembrane region" description="Helical" evidence="10">
    <location>
        <begin position="168"/>
        <end position="188"/>
    </location>
</feature>
<keyword evidence="8 10" id="KW-1133">Transmembrane helix</keyword>
<dbReference type="PANTHER" id="PTHR12468">
    <property type="entry name" value="GPI MANNOSYLTRANSFERASE 2"/>
    <property type="match status" value="1"/>
</dbReference>
<keyword evidence="9 10" id="KW-0472">Membrane</keyword>
<evidence type="ECO:0008006" key="13">
    <source>
        <dbReference type="Google" id="ProtNLM"/>
    </source>
</evidence>
<dbReference type="UniPathway" id="UPA00196"/>
<evidence type="ECO:0000256" key="1">
    <source>
        <dbReference type="ARBA" id="ARBA00004477"/>
    </source>
</evidence>
<evidence type="ECO:0000256" key="6">
    <source>
        <dbReference type="ARBA" id="ARBA00022692"/>
    </source>
</evidence>
<evidence type="ECO:0000313" key="11">
    <source>
        <dbReference type="EMBL" id="RZU48747.1"/>
    </source>
</evidence>
<feature type="transmembrane region" description="Helical" evidence="10">
    <location>
        <begin position="337"/>
        <end position="355"/>
    </location>
</feature>
<accession>A0A4Q7ZDJ5</accession>
<evidence type="ECO:0000256" key="8">
    <source>
        <dbReference type="ARBA" id="ARBA00022989"/>
    </source>
</evidence>
<keyword evidence="5" id="KW-0808">Transferase</keyword>
<feature type="transmembrane region" description="Helical" evidence="10">
    <location>
        <begin position="311"/>
        <end position="330"/>
    </location>
</feature>
<feature type="transmembrane region" description="Helical" evidence="10">
    <location>
        <begin position="129"/>
        <end position="156"/>
    </location>
</feature>
<comment type="pathway">
    <text evidence="2">Glycolipid biosynthesis; glycosylphosphatidylinositol-anchor biosynthesis.</text>
</comment>
<dbReference type="GO" id="GO:0016020">
    <property type="term" value="C:membrane"/>
    <property type="evidence" value="ECO:0007669"/>
    <property type="project" value="GOC"/>
</dbReference>
<feature type="transmembrane region" description="Helical" evidence="10">
    <location>
        <begin position="208"/>
        <end position="237"/>
    </location>
</feature>
<dbReference type="GO" id="GO:0004376">
    <property type="term" value="F:GPI mannosyltransferase activity"/>
    <property type="evidence" value="ECO:0007669"/>
    <property type="project" value="InterPro"/>
</dbReference>
<keyword evidence="12" id="KW-1185">Reference proteome</keyword>
<protein>
    <recommendedName>
        <fullName evidence="13">Dolichyl-phosphate-mannose-protein mannosyltransferase</fullName>
    </recommendedName>
</protein>
<dbReference type="RefSeq" id="WP_130507946.1">
    <property type="nucleotide sequence ID" value="NZ_SHKY01000001.1"/>
</dbReference>
<reference evidence="11 12" key="1">
    <citation type="submission" date="2019-02" db="EMBL/GenBank/DDBJ databases">
        <title>Sequencing the genomes of 1000 actinobacteria strains.</title>
        <authorList>
            <person name="Klenk H.-P."/>
        </authorList>
    </citation>
    <scope>NUCLEOTIDE SEQUENCE [LARGE SCALE GENOMIC DNA]</scope>
    <source>
        <strain evidence="11 12">DSM 45162</strain>
    </source>
</reference>
<comment type="subcellular location">
    <subcellularLocation>
        <location evidence="1">Endoplasmic reticulum membrane</location>
        <topology evidence="1">Multi-pass membrane protein</topology>
    </subcellularLocation>
</comment>
<evidence type="ECO:0000256" key="5">
    <source>
        <dbReference type="ARBA" id="ARBA00022679"/>
    </source>
</evidence>
<name>A0A4Q7ZDJ5_9ACTN</name>
<dbReference type="Proteomes" id="UP000292564">
    <property type="component" value="Unassembled WGS sequence"/>
</dbReference>
<feature type="transmembrane region" description="Helical" evidence="10">
    <location>
        <begin position="361"/>
        <end position="377"/>
    </location>
</feature>
<evidence type="ECO:0000313" key="12">
    <source>
        <dbReference type="Proteomes" id="UP000292564"/>
    </source>
</evidence>
<dbReference type="GO" id="GO:0000009">
    <property type="term" value="F:alpha-1,6-mannosyltransferase activity"/>
    <property type="evidence" value="ECO:0007669"/>
    <property type="project" value="InterPro"/>
</dbReference>
<evidence type="ECO:0000256" key="4">
    <source>
        <dbReference type="ARBA" id="ARBA00022676"/>
    </source>
</evidence>
<evidence type="ECO:0000256" key="3">
    <source>
        <dbReference type="ARBA" id="ARBA00022502"/>
    </source>
</evidence>
<evidence type="ECO:0000256" key="7">
    <source>
        <dbReference type="ARBA" id="ARBA00022824"/>
    </source>
</evidence>
<evidence type="ECO:0000256" key="9">
    <source>
        <dbReference type="ARBA" id="ARBA00023136"/>
    </source>
</evidence>
<keyword evidence="4" id="KW-0328">Glycosyltransferase</keyword>
<gene>
    <name evidence="11" type="ORF">EV385_0471</name>
</gene>
<feature type="transmembrane region" description="Helical" evidence="10">
    <location>
        <begin position="249"/>
        <end position="269"/>
    </location>
</feature>
<comment type="caution">
    <text evidence="11">The sequence shown here is derived from an EMBL/GenBank/DDBJ whole genome shotgun (WGS) entry which is preliminary data.</text>
</comment>
<feature type="transmembrane region" description="Helical" evidence="10">
    <location>
        <begin position="384"/>
        <end position="401"/>
    </location>
</feature>
<keyword evidence="7" id="KW-0256">Endoplasmic reticulum</keyword>
<proteinExistence type="predicted"/>
<keyword evidence="6 10" id="KW-0812">Transmembrane</keyword>
<keyword evidence="3" id="KW-0337">GPI-anchor biosynthesis</keyword>
<organism evidence="11 12">
    <name type="scientific">Krasilnikovia cinnamomea</name>
    <dbReference type="NCBI Taxonomy" id="349313"/>
    <lineage>
        <taxon>Bacteria</taxon>
        <taxon>Bacillati</taxon>
        <taxon>Actinomycetota</taxon>
        <taxon>Actinomycetes</taxon>
        <taxon>Micromonosporales</taxon>
        <taxon>Micromonosporaceae</taxon>
        <taxon>Krasilnikovia</taxon>
    </lineage>
</organism>
<dbReference type="AlphaFoldDB" id="A0A4Q7ZDJ5"/>
<dbReference type="InterPro" id="IPR007315">
    <property type="entry name" value="PIG-V/Gpi18"/>
</dbReference>
<dbReference type="PANTHER" id="PTHR12468:SF2">
    <property type="entry name" value="GPI MANNOSYLTRANSFERASE 2"/>
    <property type="match status" value="1"/>
</dbReference>
<dbReference type="GO" id="GO:0006506">
    <property type="term" value="P:GPI anchor biosynthetic process"/>
    <property type="evidence" value="ECO:0007669"/>
    <property type="project" value="UniProtKB-UniPathway"/>
</dbReference>
<dbReference type="OrthoDB" id="151635at2"/>
<evidence type="ECO:0000256" key="2">
    <source>
        <dbReference type="ARBA" id="ARBA00004687"/>
    </source>
</evidence>
<dbReference type="EMBL" id="SHKY01000001">
    <property type="protein sequence ID" value="RZU48747.1"/>
    <property type="molecule type" value="Genomic_DNA"/>
</dbReference>